<dbReference type="AlphaFoldDB" id="A0A8X6NDS7"/>
<dbReference type="GO" id="GO:0008053">
    <property type="term" value="P:mitochondrial fusion"/>
    <property type="evidence" value="ECO:0007669"/>
    <property type="project" value="TreeGrafter"/>
</dbReference>
<feature type="domain" description="GST N-terminal" evidence="3">
    <location>
        <begin position="27"/>
        <end position="108"/>
    </location>
</feature>
<dbReference type="InterPro" id="IPR036249">
    <property type="entry name" value="Thioredoxin-like_sf"/>
</dbReference>
<dbReference type="InterPro" id="IPR004046">
    <property type="entry name" value="GST_C"/>
</dbReference>
<dbReference type="PANTHER" id="PTHR44188:SF1">
    <property type="entry name" value="GDAP1, ISOFORM A"/>
    <property type="match status" value="1"/>
</dbReference>
<dbReference type="GO" id="GO:0005741">
    <property type="term" value="C:mitochondrial outer membrane"/>
    <property type="evidence" value="ECO:0007669"/>
    <property type="project" value="TreeGrafter"/>
</dbReference>
<keyword evidence="2" id="KW-0472">Membrane</keyword>
<protein>
    <submittedName>
        <fullName evidence="4">Ganglioside-induced differentiation-associated protein 1</fullName>
    </submittedName>
</protein>
<dbReference type="Gene3D" id="1.20.1050.10">
    <property type="match status" value="1"/>
</dbReference>
<dbReference type="GO" id="GO:0000266">
    <property type="term" value="P:mitochondrial fission"/>
    <property type="evidence" value="ECO:0007669"/>
    <property type="project" value="TreeGrafter"/>
</dbReference>
<evidence type="ECO:0000313" key="5">
    <source>
        <dbReference type="Proteomes" id="UP000887013"/>
    </source>
</evidence>
<dbReference type="InterPro" id="IPR040079">
    <property type="entry name" value="Glutathione_S-Trfase"/>
</dbReference>
<dbReference type="Proteomes" id="UP000887013">
    <property type="component" value="Unassembled WGS sequence"/>
</dbReference>
<reference evidence="4" key="1">
    <citation type="submission" date="2020-08" db="EMBL/GenBank/DDBJ databases">
        <title>Multicomponent nature underlies the extraordinary mechanical properties of spider dragline silk.</title>
        <authorList>
            <person name="Kono N."/>
            <person name="Nakamura H."/>
            <person name="Mori M."/>
            <person name="Yoshida Y."/>
            <person name="Ohtoshi R."/>
            <person name="Malay A.D."/>
            <person name="Moran D.A.P."/>
            <person name="Tomita M."/>
            <person name="Numata K."/>
            <person name="Arakawa K."/>
        </authorList>
    </citation>
    <scope>NUCLEOTIDE SEQUENCE</scope>
</reference>
<dbReference type="InterPro" id="IPR004045">
    <property type="entry name" value="Glutathione_S-Trfase_N"/>
</dbReference>
<evidence type="ECO:0000259" key="3">
    <source>
        <dbReference type="PROSITE" id="PS50404"/>
    </source>
</evidence>
<dbReference type="GO" id="GO:0006626">
    <property type="term" value="P:protein targeting to mitochondrion"/>
    <property type="evidence" value="ECO:0007669"/>
    <property type="project" value="TreeGrafter"/>
</dbReference>
<proteinExistence type="inferred from homology"/>
<dbReference type="SUPFAM" id="SSF47616">
    <property type="entry name" value="GST C-terminal domain-like"/>
    <property type="match status" value="1"/>
</dbReference>
<dbReference type="Pfam" id="PF13409">
    <property type="entry name" value="GST_N_2"/>
    <property type="match status" value="1"/>
</dbReference>
<dbReference type="Pfam" id="PF14497">
    <property type="entry name" value="GST_C_3"/>
    <property type="match status" value="1"/>
</dbReference>
<dbReference type="PANTHER" id="PTHR44188">
    <property type="entry name" value="GDAP1, ISOFORM A"/>
    <property type="match status" value="1"/>
</dbReference>
<keyword evidence="5" id="KW-1185">Reference proteome</keyword>
<evidence type="ECO:0000313" key="4">
    <source>
        <dbReference type="EMBL" id="GFT08065.1"/>
    </source>
</evidence>
<dbReference type="SUPFAM" id="SSF52833">
    <property type="entry name" value="Thioredoxin-like"/>
    <property type="match status" value="1"/>
</dbReference>
<dbReference type="InterPro" id="IPR036282">
    <property type="entry name" value="Glutathione-S-Trfase_C_sf"/>
</dbReference>
<comment type="caution">
    <text evidence="4">The sequence shown here is derived from an EMBL/GenBank/DDBJ whole genome shotgun (WGS) entry which is preliminary data.</text>
</comment>
<sequence>MAGMQKNISSDVKNISSDVKKSGENGNGLILYQNYQSYFCLKVVFALHEKKLKFKSHVIDLYRGEQFEPWFVRINPKCEVPVLKDGVKIIPDSRRIIDYIEDNFSNGDTPRLLPEKGSVEFQQMGRMRDLIDNLPIGLVTFGCIFNPQMTGRIRLSNQEIRIRQARFAAHENLLTDLSEKNKEFKDHYLVKKSGLMRLFKLVTDSNEVDKGILDVEYALKEVEKLLVTHEGDKKKWWLCCEKFTTADISLCVLLSRLHQIGLTDIFFKDNKLPHLQEYFKRAQQREAYKKTMNQGDGILNSFVCLDTKEQMFVAVGSVAVILAAAGIATFLIHRNK</sequence>
<keyword evidence="2" id="KW-0812">Transmembrane</keyword>
<dbReference type="PROSITE" id="PS50404">
    <property type="entry name" value="GST_NTER"/>
    <property type="match status" value="1"/>
</dbReference>
<dbReference type="EMBL" id="BMAW01103208">
    <property type="protein sequence ID" value="GFT08065.1"/>
    <property type="molecule type" value="Genomic_DNA"/>
</dbReference>
<dbReference type="OrthoDB" id="249703at2759"/>
<comment type="similarity">
    <text evidence="1">Belongs to the GST superfamily.</text>
</comment>
<keyword evidence="2" id="KW-1133">Transmembrane helix</keyword>
<dbReference type="Gene3D" id="3.40.30.10">
    <property type="entry name" value="Glutaredoxin"/>
    <property type="match status" value="1"/>
</dbReference>
<gene>
    <name evidence="4" type="primary">GDAP1</name>
    <name evidence="4" type="ORF">NPIL_187561</name>
</gene>
<evidence type="ECO:0000256" key="1">
    <source>
        <dbReference type="ARBA" id="ARBA00007409"/>
    </source>
</evidence>
<evidence type="ECO:0000256" key="2">
    <source>
        <dbReference type="SAM" id="Phobius"/>
    </source>
</evidence>
<name>A0A8X6NDS7_NEPPI</name>
<feature type="transmembrane region" description="Helical" evidence="2">
    <location>
        <begin position="311"/>
        <end position="332"/>
    </location>
</feature>
<dbReference type="SFLD" id="SFLDG00358">
    <property type="entry name" value="Main_(cytGST)"/>
    <property type="match status" value="1"/>
</dbReference>
<organism evidence="4 5">
    <name type="scientific">Nephila pilipes</name>
    <name type="common">Giant wood spider</name>
    <name type="synonym">Nephila maculata</name>
    <dbReference type="NCBI Taxonomy" id="299642"/>
    <lineage>
        <taxon>Eukaryota</taxon>
        <taxon>Metazoa</taxon>
        <taxon>Ecdysozoa</taxon>
        <taxon>Arthropoda</taxon>
        <taxon>Chelicerata</taxon>
        <taxon>Arachnida</taxon>
        <taxon>Araneae</taxon>
        <taxon>Araneomorphae</taxon>
        <taxon>Entelegynae</taxon>
        <taxon>Araneoidea</taxon>
        <taxon>Nephilidae</taxon>
        <taxon>Nephila</taxon>
    </lineage>
</organism>
<accession>A0A8X6NDS7</accession>
<dbReference type="SFLD" id="SFLDS00019">
    <property type="entry name" value="Glutathione_Transferase_(cytos"/>
    <property type="match status" value="1"/>
</dbReference>